<name>A0A0F9HJA0_9ZZZZ</name>
<sequence>MFPVVPAGEAQREMAFRFGVNLVMYALTGNYKSDQVHVPAILERLGQ</sequence>
<gene>
    <name evidence="1" type="ORF">LCGC14_1698320</name>
</gene>
<comment type="caution">
    <text evidence="1">The sequence shown here is derived from an EMBL/GenBank/DDBJ whole genome shotgun (WGS) entry which is preliminary data.</text>
</comment>
<evidence type="ECO:0000313" key="1">
    <source>
        <dbReference type="EMBL" id="KKM15217.1"/>
    </source>
</evidence>
<dbReference type="AlphaFoldDB" id="A0A0F9HJA0"/>
<organism evidence="1">
    <name type="scientific">marine sediment metagenome</name>
    <dbReference type="NCBI Taxonomy" id="412755"/>
    <lineage>
        <taxon>unclassified sequences</taxon>
        <taxon>metagenomes</taxon>
        <taxon>ecological metagenomes</taxon>
    </lineage>
</organism>
<protein>
    <submittedName>
        <fullName evidence="1">Uncharacterized protein</fullName>
    </submittedName>
</protein>
<dbReference type="EMBL" id="LAZR01014960">
    <property type="protein sequence ID" value="KKM15217.1"/>
    <property type="molecule type" value="Genomic_DNA"/>
</dbReference>
<reference evidence="1" key="1">
    <citation type="journal article" date="2015" name="Nature">
        <title>Complex archaea that bridge the gap between prokaryotes and eukaryotes.</title>
        <authorList>
            <person name="Spang A."/>
            <person name="Saw J.H."/>
            <person name="Jorgensen S.L."/>
            <person name="Zaremba-Niedzwiedzka K."/>
            <person name="Martijn J."/>
            <person name="Lind A.E."/>
            <person name="van Eijk R."/>
            <person name="Schleper C."/>
            <person name="Guy L."/>
            <person name="Ettema T.J."/>
        </authorList>
    </citation>
    <scope>NUCLEOTIDE SEQUENCE</scope>
</reference>
<proteinExistence type="predicted"/>
<accession>A0A0F9HJA0</accession>
<dbReference type="Gene3D" id="3.40.50.12140">
    <property type="entry name" value="Domain of unknown function DUF4159"/>
    <property type="match status" value="1"/>
</dbReference>